<dbReference type="Proteomes" id="UP000248188">
    <property type="component" value="Unassembled WGS sequence"/>
</dbReference>
<evidence type="ECO:0000313" key="1">
    <source>
        <dbReference type="EMBL" id="PYC31011.1"/>
    </source>
</evidence>
<sequence>MHDDSHSPDCSCCLDHANAHQGVLDTLGLMADHPEASEDDIVQLLQARGYSAIAAEKLNAFVPSALAWIVLKRLGVKHLPNHFIALDEAGEDVRIPVAGQHYFTAALTLAYDTFENGWSEVLPRKTYELVANRSAEMAAANQLLFAGESLQGTTLGASRLLRMSASELLA</sequence>
<dbReference type="EMBL" id="QJRN01000019">
    <property type="protein sequence ID" value="PYC31011.1"/>
    <property type="molecule type" value="Genomic_DNA"/>
</dbReference>
<protein>
    <submittedName>
        <fullName evidence="1">Uncharacterized protein</fullName>
    </submittedName>
</protein>
<accession>A0A9Q6IBV7</accession>
<dbReference type="RefSeq" id="WP_110653277.1">
    <property type="nucleotide sequence ID" value="NZ_CP063455.1"/>
</dbReference>
<proteinExistence type="predicted"/>
<name>A0A9Q6IBV7_9PSED</name>
<evidence type="ECO:0000313" key="2">
    <source>
        <dbReference type="Proteomes" id="UP000248188"/>
    </source>
</evidence>
<organism evidence="1 2">
    <name type="scientific">Pseudomonas protegens</name>
    <dbReference type="NCBI Taxonomy" id="380021"/>
    <lineage>
        <taxon>Bacteria</taxon>
        <taxon>Pseudomonadati</taxon>
        <taxon>Pseudomonadota</taxon>
        <taxon>Gammaproteobacteria</taxon>
        <taxon>Pseudomonadales</taxon>
        <taxon>Pseudomonadaceae</taxon>
        <taxon>Pseudomonas</taxon>
    </lineage>
</organism>
<comment type="caution">
    <text evidence="1">The sequence shown here is derived from an EMBL/GenBank/DDBJ whole genome shotgun (WGS) entry which is preliminary data.</text>
</comment>
<dbReference type="AlphaFoldDB" id="A0A9Q6IBV7"/>
<gene>
    <name evidence="1" type="ORF">DMX08_25955</name>
</gene>
<reference evidence="1 2" key="1">
    <citation type="submission" date="2018-06" db="EMBL/GenBank/DDBJ databases">
        <title>Pseudomonas diversity within urban Lake Michigan freshwaters.</title>
        <authorList>
            <person name="Batrich M."/>
            <person name="Hatzopoulos T."/>
            <person name="Putonti C."/>
        </authorList>
    </citation>
    <scope>NUCLEOTIDE SEQUENCE [LARGE SCALE GENOMIC DNA]</scope>
    <source>
        <strain evidence="1 2">MB-090624</strain>
    </source>
</reference>